<feature type="transmembrane region" description="Helical" evidence="6">
    <location>
        <begin position="34"/>
        <end position="51"/>
    </location>
</feature>
<dbReference type="InterPro" id="IPR051258">
    <property type="entry name" value="Diverse_Substrate_Transporter"/>
</dbReference>
<evidence type="ECO:0000256" key="5">
    <source>
        <dbReference type="ARBA" id="ARBA00023136"/>
    </source>
</evidence>
<dbReference type="PANTHER" id="PTHR42920">
    <property type="entry name" value="OS03G0707200 PROTEIN-RELATED"/>
    <property type="match status" value="1"/>
</dbReference>
<feature type="transmembrane region" description="Helical" evidence="6">
    <location>
        <begin position="97"/>
        <end position="118"/>
    </location>
</feature>
<dbReference type="InterPro" id="IPR037185">
    <property type="entry name" value="EmrE-like"/>
</dbReference>
<evidence type="ECO:0000256" key="6">
    <source>
        <dbReference type="SAM" id="Phobius"/>
    </source>
</evidence>
<protein>
    <recommendedName>
        <fullName evidence="7">EamA domain-containing protein</fullName>
    </recommendedName>
</protein>
<gene>
    <name evidence="8" type="ORF">HELGO_WM6470</name>
</gene>
<feature type="transmembrane region" description="Helical" evidence="6">
    <location>
        <begin position="154"/>
        <end position="173"/>
    </location>
</feature>
<evidence type="ECO:0000256" key="3">
    <source>
        <dbReference type="ARBA" id="ARBA00022692"/>
    </source>
</evidence>
<evidence type="ECO:0000259" key="7">
    <source>
        <dbReference type="Pfam" id="PF00892"/>
    </source>
</evidence>
<evidence type="ECO:0000256" key="2">
    <source>
        <dbReference type="ARBA" id="ARBA00022475"/>
    </source>
</evidence>
<dbReference type="EMBL" id="CACVAW010000044">
    <property type="protein sequence ID" value="CAA6811775.1"/>
    <property type="molecule type" value="Genomic_DNA"/>
</dbReference>
<feature type="transmembrane region" description="Helical" evidence="6">
    <location>
        <begin position="179"/>
        <end position="199"/>
    </location>
</feature>
<feature type="transmembrane region" description="Helical" evidence="6">
    <location>
        <begin position="63"/>
        <end position="85"/>
    </location>
</feature>
<dbReference type="PANTHER" id="PTHR42920:SF5">
    <property type="entry name" value="EAMA DOMAIN-CONTAINING PROTEIN"/>
    <property type="match status" value="1"/>
</dbReference>
<dbReference type="GO" id="GO:0005886">
    <property type="term" value="C:plasma membrane"/>
    <property type="evidence" value="ECO:0007669"/>
    <property type="project" value="UniProtKB-SubCell"/>
</dbReference>
<feature type="transmembrane region" description="Helical" evidence="6">
    <location>
        <begin position="124"/>
        <end position="142"/>
    </location>
</feature>
<evidence type="ECO:0000256" key="1">
    <source>
        <dbReference type="ARBA" id="ARBA00004651"/>
    </source>
</evidence>
<name>A0A6S6T5B6_9BACT</name>
<accession>A0A6S6T5B6</accession>
<evidence type="ECO:0000313" key="8">
    <source>
        <dbReference type="EMBL" id="CAA6811775.1"/>
    </source>
</evidence>
<feature type="domain" description="EamA" evidence="7">
    <location>
        <begin position="62"/>
        <end position="192"/>
    </location>
</feature>
<reference evidence="8" key="1">
    <citation type="submission" date="2020-01" db="EMBL/GenBank/DDBJ databases">
        <authorList>
            <person name="Meier V. D."/>
            <person name="Meier V D."/>
        </authorList>
    </citation>
    <scope>NUCLEOTIDE SEQUENCE</scope>
    <source>
        <strain evidence="8">HLG_WM_MAG_12</strain>
    </source>
</reference>
<organism evidence="8">
    <name type="scientific">uncultured Campylobacterales bacterium</name>
    <dbReference type="NCBI Taxonomy" id="352960"/>
    <lineage>
        <taxon>Bacteria</taxon>
        <taxon>Pseudomonadati</taxon>
        <taxon>Campylobacterota</taxon>
        <taxon>Epsilonproteobacteria</taxon>
        <taxon>Campylobacterales</taxon>
        <taxon>environmental samples</taxon>
    </lineage>
</organism>
<dbReference type="InterPro" id="IPR000620">
    <property type="entry name" value="EamA_dom"/>
</dbReference>
<sequence>MQVSTVAIGMISFFTFPIIVLFLETFLTKTKINLVPILYGLLILLSVFIISPKIDFNDSITLGVFWGLLSAFFVALRHTIVKVYLSEYNSFSIIKWHTLIVCICYIPFVLFDFGNFIPSSSSDWWYLILLALITTVLGHSLFVRGMKSFNARVASIFSSVQILYGGLMAYFILSETPTINTIVGGLIIISVVIHQGVYFKKSKDI</sequence>
<keyword evidence="3 6" id="KW-0812">Transmembrane</keyword>
<keyword evidence="4 6" id="KW-1133">Transmembrane helix</keyword>
<proteinExistence type="predicted"/>
<keyword evidence="2" id="KW-1003">Cell membrane</keyword>
<dbReference type="Pfam" id="PF00892">
    <property type="entry name" value="EamA"/>
    <property type="match status" value="1"/>
</dbReference>
<keyword evidence="5 6" id="KW-0472">Membrane</keyword>
<dbReference type="AlphaFoldDB" id="A0A6S6T5B6"/>
<feature type="transmembrane region" description="Helical" evidence="6">
    <location>
        <begin position="6"/>
        <end position="27"/>
    </location>
</feature>
<evidence type="ECO:0000256" key="4">
    <source>
        <dbReference type="ARBA" id="ARBA00022989"/>
    </source>
</evidence>
<comment type="subcellular location">
    <subcellularLocation>
        <location evidence="1">Cell membrane</location>
        <topology evidence="1">Multi-pass membrane protein</topology>
    </subcellularLocation>
</comment>
<dbReference type="SUPFAM" id="SSF103481">
    <property type="entry name" value="Multidrug resistance efflux transporter EmrE"/>
    <property type="match status" value="1"/>
</dbReference>